<dbReference type="AlphaFoldDB" id="A0A501WA70"/>
<gene>
    <name evidence="1" type="ORF">FJM65_02795</name>
</gene>
<evidence type="ECO:0000313" key="2">
    <source>
        <dbReference type="Proteomes" id="UP000316727"/>
    </source>
</evidence>
<name>A0A501WA70_9BACT</name>
<accession>A0A501WA70</accession>
<proteinExistence type="predicted"/>
<dbReference type="EMBL" id="VFRQ01000001">
    <property type="protein sequence ID" value="TPE46288.1"/>
    <property type="molecule type" value="Genomic_DNA"/>
</dbReference>
<dbReference type="Proteomes" id="UP000316727">
    <property type="component" value="Unassembled WGS sequence"/>
</dbReference>
<dbReference type="RefSeq" id="WP_140619179.1">
    <property type="nucleotide sequence ID" value="NZ_VFRQ01000001.1"/>
</dbReference>
<reference evidence="1 2" key="1">
    <citation type="submission" date="2019-06" db="EMBL/GenBank/DDBJ databases">
        <title>A novel bacterium of genus Pontibacter, isolated from marine sediment.</title>
        <authorList>
            <person name="Huang H."/>
            <person name="Mo K."/>
            <person name="Hu Y."/>
        </authorList>
    </citation>
    <scope>NUCLEOTIDE SEQUENCE [LARGE SCALE GENOMIC DNA]</scope>
    <source>
        <strain evidence="1 2">HB172049</strain>
    </source>
</reference>
<comment type="caution">
    <text evidence="1">The sequence shown here is derived from an EMBL/GenBank/DDBJ whole genome shotgun (WGS) entry which is preliminary data.</text>
</comment>
<sequence length="133" mass="15064">MLHTRNIRRHWLRFPLMWVMLLWSLTLPGHEVMVYNYLVQGSVNEAVMRLQHVASKQEQQAGHRLKPQNVQAFTEAQTAPALELKQVLQAAPLLLLPLFSYVTSLAAPTYTSPVSGWQLLQQCLPVSVLPNAP</sequence>
<evidence type="ECO:0000313" key="1">
    <source>
        <dbReference type="EMBL" id="TPE46288.1"/>
    </source>
</evidence>
<keyword evidence="2" id="KW-1185">Reference proteome</keyword>
<protein>
    <submittedName>
        <fullName evidence="1">Uncharacterized protein</fullName>
    </submittedName>
</protein>
<organism evidence="1 2">
    <name type="scientific">Pontibacter mangrovi</name>
    <dbReference type="NCBI Taxonomy" id="2589816"/>
    <lineage>
        <taxon>Bacteria</taxon>
        <taxon>Pseudomonadati</taxon>
        <taxon>Bacteroidota</taxon>
        <taxon>Cytophagia</taxon>
        <taxon>Cytophagales</taxon>
        <taxon>Hymenobacteraceae</taxon>
        <taxon>Pontibacter</taxon>
    </lineage>
</organism>
<dbReference type="OrthoDB" id="853742at2"/>